<sequence length="85" mass="9400">ISCLESREVLQDFGRDDESSANLTDHKIRLSQGSGFHCKFAKEKSLTLRHPNQLTKSSPGLRKLQLGGHSSDNKGLLHTILPSKC</sequence>
<feature type="non-terminal residue" evidence="1">
    <location>
        <position position="1"/>
    </location>
</feature>
<dbReference type="AlphaFoldDB" id="A0A0K2UIK5"/>
<accession>A0A0K2UIK5</accession>
<evidence type="ECO:0000313" key="1">
    <source>
        <dbReference type="EMBL" id="CDW37501.1"/>
    </source>
</evidence>
<name>A0A0K2UIK5_LEPSM</name>
<dbReference type="EMBL" id="HACA01020140">
    <property type="protein sequence ID" value="CDW37501.1"/>
    <property type="molecule type" value="Transcribed_RNA"/>
</dbReference>
<protein>
    <submittedName>
        <fullName evidence="1">Uncharacterized protein</fullName>
    </submittedName>
</protein>
<reference evidence="1" key="1">
    <citation type="submission" date="2014-05" db="EMBL/GenBank/DDBJ databases">
        <authorList>
            <person name="Chronopoulou M."/>
        </authorList>
    </citation>
    <scope>NUCLEOTIDE SEQUENCE</scope>
    <source>
        <tissue evidence="1">Whole organism</tissue>
    </source>
</reference>
<organism evidence="1">
    <name type="scientific">Lepeophtheirus salmonis</name>
    <name type="common">Salmon louse</name>
    <name type="synonym">Caligus salmonis</name>
    <dbReference type="NCBI Taxonomy" id="72036"/>
    <lineage>
        <taxon>Eukaryota</taxon>
        <taxon>Metazoa</taxon>
        <taxon>Ecdysozoa</taxon>
        <taxon>Arthropoda</taxon>
        <taxon>Crustacea</taxon>
        <taxon>Multicrustacea</taxon>
        <taxon>Hexanauplia</taxon>
        <taxon>Copepoda</taxon>
        <taxon>Siphonostomatoida</taxon>
        <taxon>Caligidae</taxon>
        <taxon>Lepeophtheirus</taxon>
    </lineage>
</organism>
<proteinExistence type="predicted"/>